<name>A0A392QPG6_9FABA</name>
<comment type="caution">
    <text evidence="1">The sequence shown here is derived from an EMBL/GenBank/DDBJ whole genome shotgun (WGS) entry which is preliminary data.</text>
</comment>
<dbReference type="AlphaFoldDB" id="A0A392QPG6"/>
<dbReference type="EMBL" id="LXQA010147785">
    <property type="protein sequence ID" value="MCI25540.1"/>
    <property type="molecule type" value="Genomic_DNA"/>
</dbReference>
<feature type="non-terminal residue" evidence="1">
    <location>
        <position position="57"/>
    </location>
</feature>
<accession>A0A392QPG6</accession>
<dbReference type="Proteomes" id="UP000265520">
    <property type="component" value="Unassembled WGS sequence"/>
</dbReference>
<protein>
    <submittedName>
        <fullName evidence="1">Uncharacterized protein</fullName>
    </submittedName>
</protein>
<evidence type="ECO:0000313" key="1">
    <source>
        <dbReference type="EMBL" id="MCI25540.1"/>
    </source>
</evidence>
<proteinExistence type="predicted"/>
<reference evidence="1 2" key="1">
    <citation type="journal article" date="2018" name="Front. Plant Sci.">
        <title>Red Clover (Trifolium pratense) and Zigzag Clover (T. medium) - A Picture of Genomic Similarities and Differences.</title>
        <authorList>
            <person name="Dluhosova J."/>
            <person name="Istvanek J."/>
            <person name="Nedelnik J."/>
            <person name="Repkova J."/>
        </authorList>
    </citation>
    <scope>NUCLEOTIDE SEQUENCE [LARGE SCALE GENOMIC DNA]</scope>
    <source>
        <strain evidence="2">cv. 10/8</strain>
        <tissue evidence="1">Leaf</tissue>
    </source>
</reference>
<keyword evidence="2" id="KW-1185">Reference proteome</keyword>
<organism evidence="1 2">
    <name type="scientific">Trifolium medium</name>
    <dbReference type="NCBI Taxonomy" id="97028"/>
    <lineage>
        <taxon>Eukaryota</taxon>
        <taxon>Viridiplantae</taxon>
        <taxon>Streptophyta</taxon>
        <taxon>Embryophyta</taxon>
        <taxon>Tracheophyta</taxon>
        <taxon>Spermatophyta</taxon>
        <taxon>Magnoliopsida</taxon>
        <taxon>eudicotyledons</taxon>
        <taxon>Gunneridae</taxon>
        <taxon>Pentapetalae</taxon>
        <taxon>rosids</taxon>
        <taxon>fabids</taxon>
        <taxon>Fabales</taxon>
        <taxon>Fabaceae</taxon>
        <taxon>Papilionoideae</taxon>
        <taxon>50 kb inversion clade</taxon>
        <taxon>NPAAA clade</taxon>
        <taxon>Hologalegina</taxon>
        <taxon>IRL clade</taxon>
        <taxon>Trifolieae</taxon>
        <taxon>Trifolium</taxon>
    </lineage>
</organism>
<evidence type="ECO:0000313" key="2">
    <source>
        <dbReference type="Proteomes" id="UP000265520"/>
    </source>
</evidence>
<sequence length="57" mass="5994">MSGAIDLDSNGLSDDIDAGENAQSLEFVKDLIVTPPAASEIDEVDSDAPFTVKRNIS</sequence>